<keyword evidence="2" id="KW-1185">Reference proteome</keyword>
<organism evidence="1 2">
    <name type="scientific">Bauhinia variegata</name>
    <name type="common">Purple orchid tree</name>
    <name type="synonym">Phanera variegata</name>
    <dbReference type="NCBI Taxonomy" id="167791"/>
    <lineage>
        <taxon>Eukaryota</taxon>
        <taxon>Viridiplantae</taxon>
        <taxon>Streptophyta</taxon>
        <taxon>Embryophyta</taxon>
        <taxon>Tracheophyta</taxon>
        <taxon>Spermatophyta</taxon>
        <taxon>Magnoliopsida</taxon>
        <taxon>eudicotyledons</taxon>
        <taxon>Gunneridae</taxon>
        <taxon>Pentapetalae</taxon>
        <taxon>rosids</taxon>
        <taxon>fabids</taxon>
        <taxon>Fabales</taxon>
        <taxon>Fabaceae</taxon>
        <taxon>Cercidoideae</taxon>
        <taxon>Cercideae</taxon>
        <taxon>Bauhiniinae</taxon>
        <taxon>Bauhinia</taxon>
    </lineage>
</organism>
<comment type="caution">
    <text evidence="1">The sequence shown here is derived from an EMBL/GenBank/DDBJ whole genome shotgun (WGS) entry which is preliminary data.</text>
</comment>
<proteinExistence type="predicted"/>
<dbReference type="Proteomes" id="UP000828941">
    <property type="component" value="Chromosome 9"/>
</dbReference>
<accession>A0ACB9MHS9</accession>
<sequence length="89" mass="9606">MNSSFSRFLFPISKGNSSAFSLTGTIFSCVSPFSVHSIADSSYAPFNKIQIQMDDTTFGAYVIGKDDAPGIVVLQEAWGVNFEIKNLGS</sequence>
<protein>
    <submittedName>
        <fullName evidence="1">Uncharacterized protein</fullName>
    </submittedName>
</protein>
<dbReference type="EMBL" id="CM039434">
    <property type="protein sequence ID" value="KAI4322520.1"/>
    <property type="molecule type" value="Genomic_DNA"/>
</dbReference>
<evidence type="ECO:0000313" key="1">
    <source>
        <dbReference type="EMBL" id="KAI4322520.1"/>
    </source>
</evidence>
<reference evidence="1 2" key="1">
    <citation type="journal article" date="2022" name="DNA Res.">
        <title>Chromosomal-level genome assembly of the orchid tree Bauhinia variegata (Leguminosae; Cercidoideae) supports the allotetraploid origin hypothesis of Bauhinia.</title>
        <authorList>
            <person name="Zhong Y."/>
            <person name="Chen Y."/>
            <person name="Zheng D."/>
            <person name="Pang J."/>
            <person name="Liu Y."/>
            <person name="Luo S."/>
            <person name="Meng S."/>
            <person name="Qian L."/>
            <person name="Wei D."/>
            <person name="Dai S."/>
            <person name="Zhou R."/>
        </authorList>
    </citation>
    <scope>NUCLEOTIDE SEQUENCE [LARGE SCALE GENOMIC DNA]</scope>
    <source>
        <strain evidence="1">BV-YZ2020</strain>
    </source>
</reference>
<gene>
    <name evidence="1" type="ORF">L6164_022206</name>
</gene>
<name>A0ACB9MHS9_BAUVA</name>
<evidence type="ECO:0000313" key="2">
    <source>
        <dbReference type="Proteomes" id="UP000828941"/>
    </source>
</evidence>